<name>E6QRN4_9ZZZZ</name>
<dbReference type="PANTHER" id="PTHR42741:SF3">
    <property type="entry name" value="NITROREDUCTASE FAMILY PROTEIN"/>
    <property type="match status" value="1"/>
</dbReference>
<dbReference type="PANTHER" id="PTHR42741">
    <property type="entry name" value="NITROREDUCTASE FAMILY PROTEIN"/>
    <property type="match status" value="1"/>
</dbReference>
<dbReference type="EMBL" id="CABR01000056">
    <property type="protein sequence ID" value="CBI09906.1"/>
    <property type="molecule type" value="Genomic_DNA"/>
</dbReference>
<protein>
    <recommendedName>
        <fullName evidence="2">Nitroreductase domain-containing protein</fullName>
    </recommendedName>
</protein>
<dbReference type="CDD" id="cd02142">
    <property type="entry name" value="McbC_SagB-like_oxidoreductase"/>
    <property type="match status" value="1"/>
</dbReference>
<dbReference type="SUPFAM" id="SSF55469">
    <property type="entry name" value="FMN-dependent nitroreductase-like"/>
    <property type="match status" value="2"/>
</dbReference>
<organism evidence="1">
    <name type="scientific">mine drainage metagenome</name>
    <dbReference type="NCBI Taxonomy" id="410659"/>
    <lineage>
        <taxon>unclassified sequences</taxon>
        <taxon>metagenomes</taxon>
        <taxon>ecological metagenomes</taxon>
    </lineage>
</organism>
<reference evidence="1" key="1">
    <citation type="submission" date="2009-10" db="EMBL/GenBank/DDBJ databases">
        <title>Diversity of trophic interactions inside an arsenic-rich microbial ecosystem.</title>
        <authorList>
            <person name="Bertin P.N."/>
            <person name="Heinrich-Salmeron A."/>
            <person name="Pelletier E."/>
            <person name="Goulhen-Chollet F."/>
            <person name="Arsene-Ploetze F."/>
            <person name="Gallien S."/>
            <person name="Calteau A."/>
            <person name="Vallenet D."/>
            <person name="Casiot C."/>
            <person name="Chane-Woon-Ming B."/>
            <person name="Giloteaux L."/>
            <person name="Barakat M."/>
            <person name="Bonnefoy V."/>
            <person name="Bruneel O."/>
            <person name="Chandler M."/>
            <person name="Cleiss J."/>
            <person name="Duran R."/>
            <person name="Elbaz-Poulichet F."/>
            <person name="Fonknechten N."/>
            <person name="Lauga B."/>
            <person name="Mornico D."/>
            <person name="Ortet P."/>
            <person name="Schaeffer C."/>
            <person name="Siguier P."/>
            <person name="Alexander Thil Smith A."/>
            <person name="Van Dorsselaer A."/>
            <person name="Weissenbach J."/>
            <person name="Medigue C."/>
            <person name="Le Paslier D."/>
        </authorList>
    </citation>
    <scope>NUCLEOTIDE SEQUENCE</scope>
</reference>
<sequence>MDTSLTPDDTPRTRAGSGVGAALESALKNVTAYHQRSKHRLDRYAAGPDTLDWSAQPNPFREFSSAPRTILPLTADCLSASFAALHVPNAVTPCAMTRDHLAALLELAFGLSAWKEYGPDRWAVRCNPSSGNLHPTEAYVMCQHLPGLENGVYHYLSRDHLLAQRCLITTPPDTPTRLLIGLTSIGWREAWKYGERAFRYCQLDAGHAIGALRYAAAALGWQVHIADGLGQQQLAQWLGLDRNTDFANAEREEAELLMEISSTPGTGIPADEFAFVQTGWRGLANRLDAHPMYRWPVIDEVTLASRKPPTQSTPFLPTASSVTSLAETSISPATGLIRQRRSAQRFDAGFTQDTDSFCHMLDALQTHTGAPWDVWHDAARIHPVLFVHRVAGLAPGIYALPRTVSAQTALQTAMRTDFVWQKPTVCPGHLPFYLLAEAPLGKALRTISCHQAIAADSCFTLAMLAEFDATLHDAPWRYRSLYWEAGLMGQVLYLQAEAANLRGTGIGCYFDDVCHELLGLQDTAFQSLYHFTVGYPLTDVRIANLPPYPHLRESN</sequence>
<accession>E6QRN4</accession>
<dbReference type="InterPro" id="IPR000415">
    <property type="entry name" value="Nitroreductase-like"/>
</dbReference>
<dbReference type="Gene3D" id="3.40.109.10">
    <property type="entry name" value="NADH Oxidase"/>
    <property type="match status" value="2"/>
</dbReference>
<evidence type="ECO:0008006" key="2">
    <source>
        <dbReference type="Google" id="ProtNLM"/>
    </source>
</evidence>
<evidence type="ECO:0000313" key="1">
    <source>
        <dbReference type="EMBL" id="CBI09906.1"/>
    </source>
</evidence>
<comment type="caution">
    <text evidence="1">The sequence shown here is derived from an EMBL/GenBank/DDBJ whole genome shotgun (WGS) entry which is preliminary data.</text>
</comment>
<dbReference type="AlphaFoldDB" id="E6QRN4"/>
<proteinExistence type="predicted"/>
<gene>
    <name evidence="1" type="ORF">CARN7_0655</name>
</gene>
<dbReference type="GO" id="GO:0016491">
    <property type="term" value="F:oxidoreductase activity"/>
    <property type="evidence" value="ECO:0007669"/>
    <property type="project" value="InterPro"/>
</dbReference>